<dbReference type="EMBL" id="CP000878">
    <property type="protein sequence ID" value="ABX08526.1"/>
    <property type="molecule type" value="Genomic_DNA"/>
</dbReference>
<dbReference type="KEGG" id="pmj:P9211_05951"/>
<keyword evidence="3" id="KW-1185">Reference proteome</keyword>
<name>A9BEL6_PROM4</name>
<keyword evidence="1" id="KW-1133">Transmembrane helix</keyword>
<organism evidence="2 3">
    <name type="scientific">Prochlorococcus marinus (strain MIT 9211)</name>
    <dbReference type="NCBI Taxonomy" id="93059"/>
    <lineage>
        <taxon>Bacteria</taxon>
        <taxon>Bacillati</taxon>
        <taxon>Cyanobacteriota</taxon>
        <taxon>Cyanophyceae</taxon>
        <taxon>Synechococcales</taxon>
        <taxon>Prochlorococcaceae</taxon>
        <taxon>Prochlorococcus</taxon>
    </lineage>
</organism>
<keyword evidence="1" id="KW-0472">Membrane</keyword>
<dbReference type="AlphaFoldDB" id="A9BEL6"/>
<accession>A9BEL6</accession>
<evidence type="ECO:0000313" key="3">
    <source>
        <dbReference type="Proteomes" id="UP000000788"/>
    </source>
</evidence>
<sequence length="89" mass="10687">MYFYGLFNYGDLDWCETQKAYATEPEIYSYLRYLIPLFFYSLHRTAIFLVKDIIPYQKHRSLLLNAIIWWSLIIVLSMIAIPNHTMNCP</sequence>
<feature type="transmembrane region" description="Helical" evidence="1">
    <location>
        <begin position="62"/>
        <end position="81"/>
    </location>
</feature>
<dbReference type="Proteomes" id="UP000000788">
    <property type="component" value="Chromosome"/>
</dbReference>
<feature type="transmembrane region" description="Helical" evidence="1">
    <location>
        <begin position="30"/>
        <end position="50"/>
    </location>
</feature>
<keyword evidence="1" id="KW-0812">Transmembrane</keyword>
<reference evidence="2 3" key="1">
    <citation type="journal article" date="2007" name="PLoS Genet.">
        <title>Patterns and implications of gene gain and loss in the evolution of Prochlorococcus.</title>
        <authorList>
            <person name="Kettler G.C."/>
            <person name="Martiny A.C."/>
            <person name="Huang K."/>
            <person name="Zucker J."/>
            <person name="Coleman M.L."/>
            <person name="Rodrigue S."/>
            <person name="Chen F."/>
            <person name="Lapidus A."/>
            <person name="Ferriera S."/>
            <person name="Johnson J."/>
            <person name="Steglich C."/>
            <person name="Church G.M."/>
            <person name="Richardson P."/>
            <person name="Chisholm S.W."/>
        </authorList>
    </citation>
    <scope>NUCLEOTIDE SEQUENCE [LARGE SCALE GENOMIC DNA]</scope>
    <source>
        <strain evidence="3">MIT 9211</strain>
    </source>
</reference>
<evidence type="ECO:0000256" key="1">
    <source>
        <dbReference type="SAM" id="Phobius"/>
    </source>
</evidence>
<dbReference type="HOGENOM" id="CLU_2452203_0_0_3"/>
<gene>
    <name evidence="2" type="ordered locus">P9211_05951</name>
</gene>
<proteinExistence type="predicted"/>
<evidence type="ECO:0000313" key="2">
    <source>
        <dbReference type="EMBL" id="ABX08526.1"/>
    </source>
</evidence>
<protein>
    <submittedName>
        <fullName evidence="2">Uncharacterized protein</fullName>
    </submittedName>
</protein>